<feature type="signal peptide" evidence="1">
    <location>
        <begin position="1"/>
        <end position="21"/>
    </location>
</feature>
<dbReference type="Gene3D" id="3.30.110.90">
    <property type="entry name" value="Amidohydrolase"/>
    <property type="match status" value="1"/>
</dbReference>
<dbReference type="SUPFAM" id="SSF51556">
    <property type="entry name" value="Metallo-dependent hydrolases"/>
    <property type="match status" value="1"/>
</dbReference>
<feature type="domain" description="Amidohydrolase-related" evidence="2">
    <location>
        <begin position="80"/>
        <end position="460"/>
    </location>
</feature>
<organism evidence="3 4">
    <name type="scientific">Solimonas terrae</name>
    <dbReference type="NCBI Taxonomy" id="1396819"/>
    <lineage>
        <taxon>Bacteria</taxon>
        <taxon>Pseudomonadati</taxon>
        <taxon>Pseudomonadota</taxon>
        <taxon>Gammaproteobacteria</taxon>
        <taxon>Nevskiales</taxon>
        <taxon>Nevskiaceae</taxon>
        <taxon>Solimonas</taxon>
    </lineage>
</organism>
<comment type="caution">
    <text evidence="3">The sequence shown here is derived from an EMBL/GenBank/DDBJ whole genome shotgun (WGS) entry which is preliminary data.</text>
</comment>
<evidence type="ECO:0000313" key="4">
    <source>
        <dbReference type="Proteomes" id="UP000472676"/>
    </source>
</evidence>
<dbReference type="RefSeq" id="WP_166259324.1">
    <property type="nucleotide sequence ID" value="NZ_JAAMOW010000008.1"/>
</dbReference>
<dbReference type="InterPro" id="IPR051781">
    <property type="entry name" value="Metallo-dep_Hydrolase"/>
</dbReference>
<dbReference type="EMBL" id="JAAMOW010000008">
    <property type="protein sequence ID" value="NGY06230.1"/>
    <property type="molecule type" value="Genomic_DNA"/>
</dbReference>
<feature type="chain" id="PRO_5027032847" evidence="1">
    <location>
        <begin position="22"/>
        <end position="480"/>
    </location>
</feature>
<dbReference type="Pfam" id="PF01979">
    <property type="entry name" value="Amidohydro_1"/>
    <property type="match status" value="1"/>
</dbReference>
<gene>
    <name evidence="3" type="ORF">G7Y85_15765</name>
</gene>
<dbReference type="PANTHER" id="PTHR43135">
    <property type="entry name" value="ALPHA-D-RIBOSE 1-METHYLPHOSPHONATE 5-TRIPHOSPHATE DIPHOSPHATASE"/>
    <property type="match status" value="1"/>
</dbReference>
<protein>
    <submittedName>
        <fullName evidence="3">Amidohydrolase family protein</fullName>
    </submittedName>
</protein>
<reference evidence="3 4" key="1">
    <citation type="journal article" date="2014" name="Int. J. Syst. Evol. Microbiol.">
        <title>Solimonas terrae sp. nov., isolated from soil.</title>
        <authorList>
            <person name="Kim S.J."/>
            <person name="Moon J.Y."/>
            <person name="Weon H.Y."/>
            <person name="Ahn J.H."/>
            <person name="Chen W.M."/>
            <person name="Kwon S.W."/>
        </authorList>
    </citation>
    <scope>NUCLEOTIDE SEQUENCE [LARGE SCALE GENOMIC DNA]</scope>
    <source>
        <strain evidence="3 4">KIS83-12</strain>
    </source>
</reference>
<keyword evidence="1" id="KW-0732">Signal</keyword>
<dbReference type="Gene3D" id="3.40.50.10910">
    <property type="entry name" value="Amidohydrolase"/>
    <property type="match status" value="1"/>
</dbReference>
<dbReference type="Gene3D" id="3.20.20.140">
    <property type="entry name" value="Metal-dependent hydrolases"/>
    <property type="match status" value="1"/>
</dbReference>
<name>A0A6M2BV46_9GAMM</name>
<accession>A0A6M2BV46</accession>
<evidence type="ECO:0000259" key="2">
    <source>
        <dbReference type="Pfam" id="PF01979"/>
    </source>
</evidence>
<dbReference type="InterPro" id="IPR011059">
    <property type="entry name" value="Metal-dep_hydrolase_composite"/>
</dbReference>
<dbReference type="Gene3D" id="2.30.40.10">
    <property type="entry name" value="Urease, subunit C, domain 1"/>
    <property type="match status" value="2"/>
</dbReference>
<dbReference type="InterPro" id="IPR032466">
    <property type="entry name" value="Metal_Hydrolase"/>
</dbReference>
<dbReference type="PANTHER" id="PTHR43135:SF3">
    <property type="entry name" value="ALPHA-D-RIBOSE 1-METHYLPHOSPHONATE 5-TRIPHOSPHATE DIPHOSPHATASE"/>
    <property type="match status" value="1"/>
</dbReference>
<dbReference type="InterPro" id="IPR006680">
    <property type="entry name" value="Amidohydro-rel"/>
</dbReference>
<keyword evidence="3" id="KW-0378">Hydrolase</keyword>
<evidence type="ECO:0000313" key="3">
    <source>
        <dbReference type="EMBL" id="NGY06230.1"/>
    </source>
</evidence>
<sequence length="480" mass="52430">MAISRLRSIAALTLAALPALAAFAQPAALAITHVTVIDGRGGPQTDMSVLLQGGRIAAVTPAKTLHLLAGTQLVDGRGRFLIPGLWDMHVHLMRPGRVETYFPLLIANGITGVRDMGGELPLAEIGRLKREVEDGTRLGPHLFAAGPLVDGPYPVLPHLSRVVTDAASAEATVVELHAQGADFIKVYNRLPRDAYFAIADTTRRLGMPFAGHVPFSVSAREASDAGQKSIEHLFNVLFACSSREDGLMREKAAMLASSDADERRRLRRDYLRGVLDSYDPQKADALFARFARNGTWQVPTLVQRRFFAQPDPAIAGDPRLRYIQRSQRIRWDPRQDGRIQNRDAEDREIEQRSYEMDRAMIPAMLRAGVRFLAGTDSPDPYAWPGFGLHDELAALVDAGLTPMQALQAATRNAAEYLGLQNETGAIAPGLRADLVLLDADPLADIRNTRRIEAVIFGGHLLSSLALQQLRDQAAAAADRN</sequence>
<dbReference type="GO" id="GO:0016810">
    <property type="term" value="F:hydrolase activity, acting on carbon-nitrogen (but not peptide) bonds"/>
    <property type="evidence" value="ECO:0007669"/>
    <property type="project" value="InterPro"/>
</dbReference>
<dbReference type="AlphaFoldDB" id="A0A6M2BV46"/>
<keyword evidence="4" id="KW-1185">Reference proteome</keyword>
<evidence type="ECO:0000256" key="1">
    <source>
        <dbReference type="SAM" id="SignalP"/>
    </source>
</evidence>
<dbReference type="SUPFAM" id="SSF51338">
    <property type="entry name" value="Composite domain of metallo-dependent hydrolases"/>
    <property type="match status" value="1"/>
</dbReference>
<proteinExistence type="predicted"/>
<dbReference type="Proteomes" id="UP000472676">
    <property type="component" value="Unassembled WGS sequence"/>
</dbReference>